<name>A0A6A3UXD6_9STRA</name>
<proteinExistence type="predicted"/>
<feature type="region of interest" description="Disordered" evidence="1">
    <location>
        <begin position="1"/>
        <end position="31"/>
    </location>
</feature>
<evidence type="ECO:0000313" key="3">
    <source>
        <dbReference type="Proteomes" id="UP000440367"/>
    </source>
</evidence>
<accession>A0A6A3UXD6</accession>
<protein>
    <submittedName>
        <fullName evidence="2">Uncharacterized protein</fullName>
    </submittedName>
</protein>
<organism evidence="2 3">
    <name type="scientific">Phytophthora fragariae</name>
    <dbReference type="NCBI Taxonomy" id="53985"/>
    <lineage>
        <taxon>Eukaryota</taxon>
        <taxon>Sar</taxon>
        <taxon>Stramenopiles</taxon>
        <taxon>Oomycota</taxon>
        <taxon>Peronosporomycetes</taxon>
        <taxon>Peronosporales</taxon>
        <taxon>Peronosporaceae</taxon>
        <taxon>Phytophthora</taxon>
    </lineage>
</organism>
<gene>
    <name evidence="2" type="ORF">PF002_g33506</name>
</gene>
<evidence type="ECO:0000256" key="1">
    <source>
        <dbReference type="SAM" id="MobiDB-lite"/>
    </source>
</evidence>
<dbReference type="AlphaFoldDB" id="A0A6A3UXD6"/>
<dbReference type="Proteomes" id="UP000440367">
    <property type="component" value="Unassembled WGS sequence"/>
</dbReference>
<feature type="non-terminal residue" evidence="2">
    <location>
        <position position="1"/>
    </location>
</feature>
<sequence length="51" mass="5214">SPPARANSGGGSASNVEIPPIGERIPVGDTDKKDFFADVDAADDSVEKANK</sequence>
<comment type="caution">
    <text evidence="2">The sequence shown here is derived from an EMBL/GenBank/DDBJ whole genome shotgun (WGS) entry which is preliminary data.</text>
</comment>
<reference evidence="2 3" key="1">
    <citation type="submission" date="2018-08" db="EMBL/GenBank/DDBJ databases">
        <title>Genomic investigation of the strawberry pathogen Phytophthora fragariae indicates pathogenicity is determined by transcriptional variation in three key races.</title>
        <authorList>
            <person name="Adams T.M."/>
            <person name="Armitage A.D."/>
            <person name="Sobczyk M.K."/>
            <person name="Bates H.J."/>
            <person name="Dunwell J.M."/>
            <person name="Nellist C.F."/>
            <person name="Harrison R.J."/>
        </authorList>
    </citation>
    <scope>NUCLEOTIDE SEQUENCE [LARGE SCALE GENOMIC DNA]</scope>
    <source>
        <strain evidence="2 3">BC-1</strain>
    </source>
</reference>
<evidence type="ECO:0000313" key="2">
    <source>
        <dbReference type="EMBL" id="KAE9156847.1"/>
    </source>
</evidence>
<dbReference type="EMBL" id="QXGD01010592">
    <property type="protein sequence ID" value="KAE9156847.1"/>
    <property type="molecule type" value="Genomic_DNA"/>
</dbReference>